<dbReference type="RefSeq" id="WP_218319843.1">
    <property type="nucleotide sequence ID" value="NZ_JAEEGC010000033.1"/>
</dbReference>
<protein>
    <submittedName>
        <fullName evidence="1">Uncharacterized protein</fullName>
    </submittedName>
</protein>
<keyword evidence="2" id="KW-1185">Reference proteome</keyword>
<proteinExistence type="predicted"/>
<reference evidence="1" key="1">
    <citation type="submission" date="2020-12" db="EMBL/GenBank/DDBJ databases">
        <title>Clostridium thailandense sp. nov., a novel acetogenic bacterium isolated from peat land soil in Thailand.</title>
        <authorList>
            <person name="Chaikitkaew S."/>
            <person name="Birkeland N.K."/>
        </authorList>
    </citation>
    <scope>NUCLEOTIDE SEQUENCE</scope>
    <source>
        <strain evidence="1">PL3</strain>
    </source>
</reference>
<comment type="caution">
    <text evidence="1">The sequence shown here is derived from an EMBL/GenBank/DDBJ whole genome shotgun (WGS) entry which is preliminary data.</text>
</comment>
<organism evidence="1 2">
    <name type="scientific">Clostridium thailandense</name>
    <dbReference type="NCBI Taxonomy" id="2794346"/>
    <lineage>
        <taxon>Bacteria</taxon>
        <taxon>Bacillati</taxon>
        <taxon>Bacillota</taxon>
        <taxon>Clostridia</taxon>
        <taxon>Eubacteriales</taxon>
        <taxon>Clostridiaceae</taxon>
        <taxon>Clostridium</taxon>
    </lineage>
</organism>
<sequence length="75" mass="8910">MKNRVKKFLIMNFKKKNSLRKNYDAKTVNYACGRALNYNAFSYKVVKRICEKGIIEFSTETNISYINTETTYTHR</sequence>
<accession>A0A949X252</accession>
<name>A0A949X252_9CLOT</name>
<evidence type="ECO:0000313" key="1">
    <source>
        <dbReference type="EMBL" id="MBV7272809.1"/>
    </source>
</evidence>
<dbReference type="AlphaFoldDB" id="A0A949X252"/>
<dbReference type="Proteomes" id="UP000694308">
    <property type="component" value="Unassembled WGS sequence"/>
</dbReference>
<gene>
    <name evidence="1" type="ORF">I6U48_07770</name>
</gene>
<dbReference type="EMBL" id="JAEEGC010000033">
    <property type="protein sequence ID" value="MBV7272809.1"/>
    <property type="molecule type" value="Genomic_DNA"/>
</dbReference>
<evidence type="ECO:0000313" key="2">
    <source>
        <dbReference type="Proteomes" id="UP000694308"/>
    </source>
</evidence>